<feature type="region of interest" description="Disordered" evidence="3">
    <location>
        <begin position="29"/>
        <end position="153"/>
    </location>
</feature>
<comment type="caution">
    <text evidence="6">The sequence shown here is derived from an EMBL/GenBank/DDBJ whole genome shotgun (WGS) entry which is preliminary data.</text>
</comment>
<proteinExistence type="predicted"/>
<dbReference type="PANTHER" id="PTHR47991">
    <property type="entry name" value="OXOGLUTARATE/IRON-DEPENDENT DIOXYGENASE"/>
    <property type="match status" value="1"/>
</dbReference>
<dbReference type="InterPro" id="IPR050295">
    <property type="entry name" value="Plant_2OG-oxidoreductases"/>
</dbReference>
<evidence type="ECO:0000256" key="3">
    <source>
        <dbReference type="SAM" id="MobiDB-lite"/>
    </source>
</evidence>
<evidence type="ECO:0000313" key="7">
    <source>
        <dbReference type="Proteomes" id="UP001633002"/>
    </source>
</evidence>
<evidence type="ECO:0000256" key="1">
    <source>
        <dbReference type="ARBA" id="ARBA00022723"/>
    </source>
</evidence>
<dbReference type="SUPFAM" id="SSF51197">
    <property type="entry name" value="Clavaminate synthase-like"/>
    <property type="match status" value="2"/>
</dbReference>
<feature type="domain" description="Isopenicillin N synthase-like Fe(2+) 2OG dioxygenase" evidence="4">
    <location>
        <begin position="694"/>
        <end position="806"/>
    </location>
</feature>
<evidence type="ECO:0000313" key="6">
    <source>
        <dbReference type="EMBL" id="KAL3681063.1"/>
    </source>
</evidence>
<evidence type="ECO:0000256" key="2">
    <source>
        <dbReference type="ARBA" id="ARBA00023004"/>
    </source>
</evidence>
<feature type="compositionally biased region" description="Basic and acidic residues" evidence="3">
    <location>
        <begin position="187"/>
        <end position="201"/>
    </location>
</feature>
<dbReference type="InterPro" id="IPR026992">
    <property type="entry name" value="DIOX_N"/>
</dbReference>
<feature type="region of interest" description="Disordered" evidence="3">
    <location>
        <begin position="255"/>
        <end position="329"/>
    </location>
</feature>
<feature type="compositionally biased region" description="Polar residues" evidence="3">
    <location>
        <begin position="202"/>
        <end position="213"/>
    </location>
</feature>
<keyword evidence="1" id="KW-0479">Metal-binding</keyword>
<reference evidence="6 7" key="1">
    <citation type="submission" date="2024-09" db="EMBL/GenBank/DDBJ databases">
        <title>Chromosome-scale assembly of Riccia sorocarpa.</title>
        <authorList>
            <person name="Paukszto L."/>
        </authorList>
    </citation>
    <scope>NUCLEOTIDE SEQUENCE [LARGE SCALE GENOMIC DNA]</scope>
    <source>
        <strain evidence="6">LP-2024</strain>
        <tissue evidence="6">Aerial parts of the thallus</tissue>
    </source>
</reference>
<feature type="compositionally biased region" description="Basic and acidic residues" evidence="3">
    <location>
        <begin position="134"/>
        <end position="146"/>
    </location>
</feature>
<dbReference type="Pfam" id="PF14226">
    <property type="entry name" value="DIOX_N"/>
    <property type="match status" value="1"/>
</dbReference>
<sequence length="818" mass="92323">MDSDRDFITMNFSVDEEQVDRRRIIEPVCDPTVQTDDSSDGICKTPSSDPVKETITDTARVGDEDPLSAGQISVNDHESHSSNEEDPGVEVDQPADSPQKFQGLDMHMVDPEGLKDEETGVEMVQAADSPPKFQDLKDGAEVDKPADSSTLRKLSDRKVEEICDEVEQPANSALKLESWPEVEEPADSPRKLSWKEHKISVETDQPADSQQIPEFQCRKQEETSVEEIQPADSPWKFEGWRKEVTSIRKDQLVYSPSKYQDREEEDEEEEIRVIQPADSPWKFEGPKTEEISVEEDSAADGPKKLRGWMDGESSDELDHNRPPESPLRFQGLDFEPRIWQFGDEPSVRIPRVRVDLPTESPRRIQISAPRIFPAEGQHAVPGAHAGGAYETSRFTSGGSSEYVHANWKRSTSASPWSLRSLLYAEPDHEGDDDSDTPVESEYLRLPNELVHFSTQECADRYLRVPREFQIPESVRQDLQLDDDAREMEIEIPVISLHSLMMEKSSAEDKLSAKRRVSEACRQWGVFQVTDHGIPTSMLEKTLAMTKRFFDLPQAEKMVNSMGFTEDETGYGGWQSSETESRLWGDQLVHVLRLDKSLQELNLPAKPARYGEYMLRYVKLVKMLNMQLLGACAQVQNVDLAELQRTLGDHYLKIIAKSYGTTLERLLSSMRIGESSTSAANVEAAAAQIINAVAVRVNYHPPCPQPELVLGVEPSRARSAFEIVLHNETPGLQFFRAGRWRTIKFRPNALVVFVGKGLQVGFRWCSSKQAFSASFSRQAASKDMVNQYKVVKYRVLTDRDYTRISVTTAYGMHPTSSSS</sequence>
<evidence type="ECO:0000259" key="4">
    <source>
        <dbReference type="Pfam" id="PF03171"/>
    </source>
</evidence>
<protein>
    <submittedName>
        <fullName evidence="6">Uncharacterized protein</fullName>
    </submittedName>
</protein>
<dbReference type="Pfam" id="PF03171">
    <property type="entry name" value="2OG-FeII_Oxy"/>
    <property type="match status" value="1"/>
</dbReference>
<feature type="compositionally biased region" description="Basic and acidic residues" evidence="3">
    <location>
        <begin position="50"/>
        <end position="63"/>
    </location>
</feature>
<name>A0ABD3GPA7_9MARC</name>
<dbReference type="Gene3D" id="2.60.120.330">
    <property type="entry name" value="B-lactam Antibiotic, Isopenicillin N Synthase, Chain"/>
    <property type="match status" value="1"/>
</dbReference>
<dbReference type="Proteomes" id="UP001633002">
    <property type="component" value="Unassembled WGS sequence"/>
</dbReference>
<feature type="region of interest" description="Disordered" evidence="3">
    <location>
        <begin position="166"/>
        <end position="233"/>
    </location>
</feature>
<dbReference type="AlphaFoldDB" id="A0ABD3GPA7"/>
<feature type="compositionally biased region" description="Basic and acidic residues" evidence="3">
    <location>
        <begin position="107"/>
        <end position="118"/>
    </location>
</feature>
<organism evidence="6 7">
    <name type="scientific">Riccia sorocarpa</name>
    <dbReference type="NCBI Taxonomy" id="122646"/>
    <lineage>
        <taxon>Eukaryota</taxon>
        <taxon>Viridiplantae</taxon>
        <taxon>Streptophyta</taxon>
        <taxon>Embryophyta</taxon>
        <taxon>Marchantiophyta</taxon>
        <taxon>Marchantiopsida</taxon>
        <taxon>Marchantiidae</taxon>
        <taxon>Marchantiales</taxon>
        <taxon>Ricciaceae</taxon>
        <taxon>Riccia</taxon>
    </lineage>
</organism>
<evidence type="ECO:0000259" key="5">
    <source>
        <dbReference type="Pfam" id="PF14226"/>
    </source>
</evidence>
<accession>A0ABD3GPA7</accession>
<feature type="domain" description="Non-haem dioxygenase N-terminal" evidence="5">
    <location>
        <begin position="491"/>
        <end position="587"/>
    </location>
</feature>
<dbReference type="EMBL" id="JBJQOH010000007">
    <property type="protein sequence ID" value="KAL3681063.1"/>
    <property type="molecule type" value="Genomic_DNA"/>
</dbReference>
<keyword evidence="7" id="KW-1185">Reference proteome</keyword>
<dbReference type="GO" id="GO:0046872">
    <property type="term" value="F:metal ion binding"/>
    <property type="evidence" value="ECO:0007669"/>
    <property type="project" value="UniProtKB-KW"/>
</dbReference>
<dbReference type="InterPro" id="IPR027443">
    <property type="entry name" value="IPNS-like_sf"/>
</dbReference>
<keyword evidence="2" id="KW-0408">Iron</keyword>
<gene>
    <name evidence="6" type="ORF">R1sor_024019</name>
</gene>
<dbReference type="InterPro" id="IPR044861">
    <property type="entry name" value="IPNS-like_FE2OG_OXY"/>
</dbReference>